<dbReference type="RefSeq" id="WP_057792432.1">
    <property type="nucleotide sequence ID" value="NZ_LAXJ01000008.1"/>
</dbReference>
<dbReference type="Pfam" id="PF06114">
    <property type="entry name" value="Peptidase_M78"/>
    <property type="match status" value="1"/>
</dbReference>
<dbReference type="Gene3D" id="1.10.10.2910">
    <property type="match status" value="1"/>
</dbReference>
<dbReference type="PANTHER" id="PTHR43236:SF1">
    <property type="entry name" value="BLL7220 PROTEIN"/>
    <property type="match status" value="1"/>
</dbReference>
<organism evidence="3 4">
    <name type="scientific">Roseovarius atlanticus</name>
    <dbReference type="NCBI Taxonomy" id="1641875"/>
    <lineage>
        <taxon>Bacteria</taxon>
        <taxon>Pseudomonadati</taxon>
        <taxon>Pseudomonadota</taxon>
        <taxon>Alphaproteobacteria</taxon>
        <taxon>Rhodobacterales</taxon>
        <taxon>Roseobacteraceae</taxon>
        <taxon>Roseovarius</taxon>
    </lineage>
</organism>
<comment type="caution">
    <text evidence="3">The sequence shown here is derived from an EMBL/GenBank/DDBJ whole genome shotgun (WGS) entry which is preliminary data.</text>
</comment>
<gene>
    <name evidence="3" type="ORF">XM53_08850</name>
</gene>
<reference evidence="3 4" key="1">
    <citation type="submission" date="2015-04" db="EMBL/GenBank/DDBJ databases">
        <title>The draft genome sequence of Roseovarius sp.R12b.</title>
        <authorList>
            <person name="Li G."/>
            <person name="Lai Q."/>
            <person name="Shao Z."/>
            <person name="Yan P."/>
        </authorList>
    </citation>
    <scope>NUCLEOTIDE SEQUENCE [LARGE SCALE GENOMIC DNA]</scope>
    <source>
        <strain evidence="3 4">R12B</strain>
    </source>
</reference>
<evidence type="ECO:0000313" key="3">
    <source>
        <dbReference type="EMBL" id="KRS12691.1"/>
    </source>
</evidence>
<dbReference type="AlphaFoldDB" id="A0A0T5NUR6"/>
<accession>A0A0T5NUR6</accession>
<feature type="region of interest" description="Disordered" evidence="1">
    <location>
        <begin position="262"/>
        <end position="289"/>
    </location>
</feature>
<dbReference type="InterPro" id="IPR010359">
    <property type="entry name" value="IrrE_HExxH"/>
</dbReference>
<name>A0A0T5NUR6_9RHOB</name>
<proteinExistence type="predicted"/>
<dbReference type="PANTHER" id="PTHR43236">
    <property type="entry name" value="ANTITOXIN HIGA1"/>
    <property type="match status" value="1"/>
</dbReference>
<dbReference type="OrthoDB" id="9794834at2"/>
<sequence>MKLDRIDLFDIRQPDRLAKAIHTQIGDLVLPVPVEDIATALDISEVRTGSFDGFEGMLLTDQARRVGAILANTRRGLRRARFTIAHELGHFLLEHHVLSSENGFRCRAQDLKETREGRRHQKQETRANQFAIGLLAPFAAVDQYLSEDPDLHDAQQLRDELDVSLEACVRRLIEQRSEPLAAIWSKDARVRYWHKSNDFCFIQLKQGDRLPQTTQAFRVHAESRSGFTAFSESPPMAWTSSDDIEIFEQTRQSPSGHAVTLLWADKPGPDDLDEEPDPYHRELGEPGFR</sequence>
<keyword evidence="4" id="KW-1185">Reference proteome</keyword>
<dbReference type="PATRIC" id="fig|1641875.4.peg.4176"/>
<evidence type="ECO:0000259" key="2">
    <source>
        <dbReference type="Pfam" id="PF06114"/>
    </source>
</evidence>
<dbReference type="STRING" id="1641875.XM53_08850"/>
<evidence type="ECO:0000313" key="4">
    <source>
        <dbReference type="Proteomes" id="UP000051295"/>
    </source>
</evidence>
<dbReference type="Proteomes" id="UP000051295">
    <property type="component" value="Unassembled WGS sequence"/>
</dbReference>
<dbReference type="InterPro" id="IPR052345">
    <property type="entry name" value="Rad_response_metalloprotease"/>
</dbReference>
<evidence type="ECO:0000256" key="1">
    <source>
        <dbReference type="SAM" id="MobiDB-lite"/>
    </source>
</evidence>
<protein>
    <recommendedName>
        <fullName evidence="2">IrrE N-terminal-like domain-containing protein</fullName>
    </recommendedName>
</protein>
<dbReference type="EMBL" id="LAXJ01000008">
    <property type="protein sequence ID" value="KRS12691.1"/>
    <property type="molecule type" value="Genomic_DNA"/>
</dbReference>
<feature type="domain" description="IrrE N-terminal-like" evidence="2">
    <location>
        <begin position="67"/>
        <end position="172"/>
    </location>
</feature>
<feature type="compositionally biased region" description="Basic and acidic residues" evidence="1">
    <location>
        <begin position="277"/>
        <end position="289"/>
    </location>
</feature>